<protein>
    <submittedName>
        <fullName evidence="1">Uncharacterized protein</fullName>
    </submittedName>
</protein>
<dbReference type="AlphaFoldDB" id="A0A0A8YJ32"/>
<reference evidence="1" key="2">
    <citation type="journal article" date="2015" name="Data Brief">
        <title>Shoot transcriptome of the giant reed, Arundo donax.</title>
        <authorList>
            <person name="Barrero R.A."/>
            <person name="Guerrero F.D."/>
            <person name="Moolhuijzen P."/>
            <person name="Goolsby J.A."/>
            <person name="Tidwell J."/>
            <person name="Bellgard S.E."/>
            <person name="Bellgard M.I."/>
        </authorList>
    </citation>
    <scope>NUCLEOTIDE SEQUENCE</scope>
    <source>
        <tissue evidence="1">Shoot tissue taken approximately 20 cm above the soil surface</tissue>
    </source>
</reference>
<proteinExistence type="predicted"/>
<name>A0A0A8YJ32_ARUDO</name>
<evidence type="ECO:0000313" key="1">
    <source>
        <dbReference type="EMBL" id="JAD25573.1"/>
    </source>
</evidence>
<reference evidence="1" key="1">
    <citation type="submission" date="2014-09" db="EMBL/GenBank/DDBJ databases">
        <authorList>
            <person name="Magalhaes I.L.F."/>
            <person name="Oliveira U."/>
            <person name="Santos F.R."/>
            <person name="Vidigal T.H.D.A."/>
            <person name="Brescovit A.D."/>
            <person name="Santos A.J."/>
        </authorList>
    </citation>
    <scope>NUCLEOTIDE SEQUENCE</scope>
    <source>
        <tissue evidence="1">Shoot tissue taken approximately 20 cm above the soil surface</tissue>
    </source>
</reference>
<accession>A0A0A8YJ32</accession>
<dbReference type="EMBL" id="GBRH01272322">
    <property type="protein sequence ID" value="JAD25573.1"/>
    <property type="molecule type" value="Transcribed_RNA"/>
</dbReference>
<sequence>MAEREPVEQDCNTTGRLAYVNQCQGEGIKGKEKGKTDFPSQVEGTEWWWWCSQR</sequence>
<organism evidence="1">
    <name type="scientific">Arundo donax</name>
    <name type="common">Giant reed</name>
    <name type="synonym">Donax arundinaceus</name>
    <dbReference type="NCBI Taxonomy" id="35708"/>
    <lineage>
        <taxon>Eukaryota</taxon>
        <taxon>Viridiplantae</taxon>
        <taxon>Streptophyta</taxon>
        <taxon>Embryophyta</taxon>
        <taxon>Tracheophyta</taxon>
        <taxon>Spermatophyta</taxon>
        <taxon>Magnoliopsida</taxon>
        <taxon>Liliopsida</taxon>
        <taxon>Poales</taxon>
        <taxon>Poaceae</taxon>
        <taxon>PACMAD clade</taxon>
        <taxon>Arundinoideae</taxon>
        <taxon>Arundineae</taxon>
        <taxon>Arundo</taxon>
    </lineage>
</organism>